<name>A0ABD2LMW4_9BILA</name>
<reference evidence="1 2" key="1">
    <citation type="submission" date="2024-10" db="EMBL/GenBank/DDBJ databases">
        <authorList>
            <person name="Kim D."/>
        </authorList>
    </citation>
    <scope>NUCLEOTIDE SEQUENCE [LARGE SCALE GENOMIC DNA]</scope>
    <source>
        <strain evidence="1">BH-2024</strain>
    </source>
</reference>
<comment type="caution">
    <text evidence="1">The sequence shown here is derived from an EMBL/GenBank/DDBJ whole genome shotgun (WGS) entry which is preliminary data.</text>
</comment>
<keyword evidence="2" id="KW-1185">Reference proteome</keyword>
<gene>
    <name evidence="1" type="ORF">niasHT_001056</name>
</gene>
<dbReference type="AlphaFoldDB" id="A0ABD2LMW4"/>
<evidence type="ECO:0000313" key="2">
    <source>
        <dbReference type="Proteomes" id="UP001620626"/>
    </source>
</evidence>
<protein>
    <submittedName>
        <fullName evidence="1">Uncharacterized protein</fullName>
    </submittedName>
</protein>
<sequence>MRMFDGHKETHIGNDIMFVNLMLLDFVRIREIGLNGRGDERICGACKSEEAAVANCLHCCSDFEVHRNLRDYVNLVRFECTNCRRENMIISFVYTELIKGTR</sequence>
<dbReference type="Proteomes" id="UP001620626">
    <property type="component" value="Unassembled WGS sequence"/>
</dbReference>
<proteinExistence type="predicted"/>
<organism evidence="1 2">
    <name type="scientific">Heterodera trifolii</name>
    <dbReference type="NCBI Taxonomy" id="157864"/>
    <lineage>
        <taxon>Eukaryota</taxon>
        <taxon>Metazoa</taxon>
        <taxon>Ecdysozoa</taxon>
        <taxon>Nematoda</taxon>
        <taxon>Chromadorea</taxon>
        <taxon>Rhabditida</taxon>
        <taxon>Tylenchina</taxon>
        <taxon>Tylenchomorpha</taxon>
        <taxon>Tylenchoidea</taxon>
        <taxon>Heteroderidae</taxon>
        <taxon>Heteroderinae</taxon>
        <taxon>Heterodera</taxon>
    </lineage>
</organism>
<evidence type="ECO:0000313" key="1">
    <source>
        <dbReference type="EMBL" id="KAL3116572.1"/>
    </source>
</evidence>
<dbReference type="EMBL" id="JBICBT010000356">
    <property type="protein sequence ID" value="KAL3116572.1"/>
    <property type="molecule type" value="Genomic_DNA"/>
</dbReference>
<accession>A0ABD2LMW4</accession>